<comment type="caution">
    <text evidence="1">The sequence shown here is derived from an EMBL/GenBank/DDBJ whole genome shotgun (WGS) entry which is preliminary data.</text>
</comment>
<name>A0A2M7XE98_9BACT</name>
<protein>
    <submittedName>
        <fullName evidence="1">Uncharacterized protein</fullName>
    </submittedName>
</protein>
<proteinExistence type="predicted"/>
<dbReference type="AlphaFoldDB" id="A0A2M7XE98"/>
<dbReference type="EMBL" id="PFWU01000009">
    <property type="protein sequence ID" value="PJA46165.1"/>
    <property type="molecule type" value="Genomic_DNA"/>
</dbReference>
<dbReference type="Proteomes" id="UP000229385">
    <property type="component" value="Unassembled WGS sequence"/>
</dbReference>
<sequence length="229" mass="24771">MRSISILTLAALTLAACETTPTQTEIGQVEEIEQSESTDTVGEIVEDTQEDETDVVESEEIECEFEVLTAEGGEAIMANTISVENAQGAASGSQEPSEELRAIALQFNNDDPECGALTVESARFLVVWTDKADTGWQPQDIWGMDRYGNVYEAEVSDMGGLLFVDFDLDYQIEAGDYGLFAVMIDTLGASTELDDQVRVDLYQDSLVVNDGAASVTLEHEGVGGETIVF</sequence>
<evidence type="ECO:0000313" key="1">
    <source>
        <dbReference type="EMBL" id="PJA46165.1"/>
    </source>
</evidence>
<reference evidence="2" key="1">
    <citation type="submission" date="2017-09" db="EMBL/GenBank/DDBJ databases">
        <title>Depth-based differentiation of microbial function through sediment-hosted aquifers and enrichment of novel symbionts in the deep terrestrial subsurface.</title>
        <authorList>
            <person name="Probst A.J."/>
            <person name="Ladd B."/>
            <person name="Jarett J.K."/>
            <person name="Geller-Mcgrath D.E."/>
            <person name="Sieber C.M.K."/>
            <person name="Emerson J.B."/>
            <person name="Anantharaman K."/>
            <person name="Thomas B.C."/>
            <person name="Malmstrom R."/>
            <person name="Stieglmeier M."/>
            <person name="Klingl A."/>
            <person name="Woyke T."/>
            <person name="Ryan C.M."/>
            <person name="Banfield J.F."/>
        </authorList>
    </citation>
    <scope>NUCLEOTIDE SEQUENCE [LARGE SCALE GENOMIC DNA]</scope>
</reference>
<accession>A0A2M7XE98</accession>
<organism evidence="1 2">
    <name type="scientific">Candidatus Uhrbacteria bacterium CG_4_9_14_3_um_filter_50_9</name>
    <dbReference type="NCBI Taxonomy" id="1975035"/>
    <lineage>
        <taxon>Bacteria</taxon>
        <taxon>Candidatus Uhriibacteriota</taxon>
    </lineage>
</organism>
<gene>
    <name evidence="1" type="ORF">CO174_00800</name>
</gene>
<dbReference type="PROSITE" id="PS51257">
    <property type="entry name" value="PROKAR_LIPOPROTEIN"/>
    <property type="match status" value="1"/>
</dbReference>
<evidence type="ECO:0000313" key="2">
    <source>
        <dbReference type="Proteomes" id="UP000229385"/>
    </source>
</evidence>